<accession>A0A6J6JWQ1</accession>
<evidence type="ECO:0000313" key="1">
    <source>
        <dbReference type="EMBL" id="CAB4640878.1"/>
    </source>
</evidence>
<organism evidence="1">
    <name type="scientific">freshwater metagenome</name>
    <dbReference type="NCBI Taxonomy" id="449393"/>
    <lineage>
        <taxon>unclassified sequences</taxon>
        <taxon>metagenomes</taxon>
        <taxon>ecological metagenomes</taxon>
    </lineage>
</organism>
<dbReference type="EMBL" id="CAEZVK010000191">
    <property type="protein sequence ID" value="CAB4640878.1"/>
    <property type="molecule type" value="Genomic_DNA"/>
</dbReference>
<proteinExistence type="predicted"/>
<reference evidence="1" key="1">
    <citation type="submission" date="2020-05" db="EMBL/GenBank/DDBJ databases">
        <authorList>
            <person name="Chiriac C."/>
            <person name="Salcher M."/>
            <person name="Ghai R."/>
            <person name="Kavagutti S V."/>
        </authorList>
    </citation>
    <scope>NUCLEOTIDE SEQUENCE</scope>
</reference>
<dbReference type="AlphaFoldDB" id="A0A6J6JWQ1"/>
<protein>
    <submittedName>
        <fullName evidence="1">Unannotated protein</fullName>
    </submittedName>
</protein>
<gene>
    <name evidence="1" type="ORF">UFOPK2000_01385</name>
</gene>
<sequence>MQLCKELLTADYVYLMPAVERIEIRTAFDIESQEVARHPHSAHLATGAAPN</sequence>
<name>A0A6J6JWQ1_9ZZZZ</name>